<protein>
    <recommendedName>
        <fullName evidence="5">C3H1-type domain-containing protein</fullName>
    </recommendedName>
</protein>
<dbReference type="InterPro" id="IPR036855">
    <property type="entry name" value="Znf_CCCH_sf"/>
</dbReference>
<evidence type="ECO:0000313" key="6">
    <source>
        <dbReference type="EMBL" id="KAK3249283.1"/>
    </source>
</evidence>
<dbReference type="Proteomes" id="UP001190700">
    <property type="component" value="Unassembled WGS sequence"/>
</dbReference>
<evidence type="ECO:0000256" key="4">
    <source>
        <dbReference type="PROSITE-ProRule" id="PRU00723"/>
    </source>
</evidence>
<accession>A0AAE0C6F5</accession>
<evidence type="ECO:0000256" key="3">
    <source>
        <dbReference type="ARBA" id="ARBA00022833"/>
    </source>
</evidence>
<gene>
    <name evidence="6" type="ORF">CYMTET_41273</name>
</gene>
<organism evidence="6 7">
    <name type="scientific">Cymbomonas tetramitiformis</name>
    <dbReference type="NCBI Taxonomy" id="36881"/>
    <lineage>
        <taxon>Eukaryota</taxon>
        <taxon>Viridiplantae</taxon>
        <taxon>Chlorophyta</taxon>
        <taxon>Pyramimonadophyceae</taxon>
        <taxon>Pyramimonadales</taxon>
        <taxon>Pyramimonadaceae</taxon>
        <taxon>Cymbomonas</taxon>
    </lineage>
</organism>
<name>A0AAE0C6F5_9CHLO</name>
<evidence type="ECO:0000256" key="1">
    <source>
        <dbReference type="ARBA" id="ARBA00022723"/>
    </source>
</evidence>
<keyword evidence="7" id="KW-1185">Reference proteome</keyword>
<keyword evidence="1 4" id="KW-0479">Metal-binding</keyword>
<keyword evidence="2 4" id="KW-0863">Zinc-finger</keyword>
<dbReference type="SUPFAM" id="SSF90229">
    <property type="entry name" value="CCCH zinc finger"/>
    <property type="match status" value="1"/>
</dbReference>
<dbReference type="SMART" id="SM00356">
    <property type="entry name" value="ZnF_C3H1"/>
    <property type="match status" value="1"/>
</dbReference>
<keyword evidence="3 4" id="KW-0862">Zinc</keyword>
<dbReference type="GO" id="GO:0008270">
    <property type="term" value="F:zinc ion binding"/>
    <property type="evidence" value="ECO:0007669"/>
    <property type="project" value="UniProtKB-KW"/>
</dbReference>
<evidence type="ECO:0000256" key="2">
    <source>
        <dbReference type="ARBA" id="ARBA00022771"/>
    </source>
</evidence>
<feature type="domain" description="C3H1-type" evidence="5">
    <location>
        <begin position="46"/>
        <end position="74"/>
    </location>
</feature>
<proteinExistence type="predicted"/>
<reference evidence="6 7" key="1">
    <citation type="journal article" date="2015" name="Genome Biol. Evol.">
        <title>Comparative Genomics of a Bacterivorous Green Alga Reveals Evolutionary Causalities and Consequences of Phago-Mixotrophic Mode of Nutrition.</title>
        <authorList>
            <person name="Burns J.A."/>
            <person name="Paasch A."/>
            <person name="Narechania A."/>
            <person name="Kim E."/>
        </authorList>
    </citation>
    <scope>NUCLEOTIDE SEQUENCE [LARGE SCALE GENOMIC DNA]</scope>
    <source>
        <strain evidence="6 7">PLY_AMNH</strain>
    </source>
</reference>
<dbReference type="AlphaFoldDB" id="A0AAE0C6F5"/>
<dbReference type="PROSITE" id="PS50103">
    <property type="entry name" value="ZF_C3H1"/>
    <property type="match status" value="1"/>
</dbReference>
<feature type="zinc finger region" description="C3H1-type" evidence="4">
    <location>
        <begin position="46"/>
        <end position="74"/>
    </location>
</feature>
<evidence type="ECO:0000313" key="7">
    <source>
        <dbReference type="Proteomes" id="UP001190700"/>
    </source>
</evidence>
<dbReference type="PANTHER" id="PTHR36971:SF1">
    <property type="entry name" value="METHYLTRANSFERASE DOMAIN-CONTAINING PROTEIN"/>
    <property type="match status" value="1"/>
</dbReference>
<dbReference type="EMBL" id="LGRX02027469">
    <property type="protein sequence ID" value="KAK3249283.1"/>
    <property type="molecule type" value="Genomic_DNA"/>
</dbReference>
<sequence>MPFDFVSRKTSCCPMCALDIAEGVKVRPLKGKQWGHSECVQASTDSDLIPICKHWASKGTCLYEGECTFRHPKIDDPTFTMVPKTRSRRSRGRARVWNENRAACFRRWLLDTFGADFLKNGSGVLDVAGGKGELSFELLVLNHIPCTVVDPRALDLTSFRRKLSYGMYHRNHILNKHNDVKDKTEADYQASPQHIRIFFEGIAEAADGLPRAVQSAAAFEAAWRHSKSTIWGNKGLEHDEDGCAPCEDPESSAVETECSAVNADSDEHNVDEEYDHLTSIEDLDLARQVLLDCSVIVGMHPANLARIDFVPPWASAALQHRNRESIQPLQSVVERENSFEHVIRSVTNAPLSGRNLSGNV</sequence>
<dbReference type="InterPro" id="IPR000571">
    <property type="entry name" value="Znf_CCCH"/>
</dbReference>
<evidence type="ECO:0000259" key="5">
    <source>
        <dbReference type="PROSITE" id="PS50103"/>
    </source>
</evidence>
<dbReference type="PANTHER" id="PTHR36971">
    <property type="entry name" value="UNNAMED PRODUCT"/>
    <property type="match status" value="1"/>
</dbReference>
<comment type="caution">
    <text evidence="6">The sequence shown here is derived from an EMBL/GenBank/DDBJ whole genome shotgun (WGS) entry which is preliminary data.</text>
</comment>